<keyword evidence="1" id="KW-0812">Transmembrane</keyword>
<gene>
    <name evidence="2" type="ORF">SAMN05216498_2371</name>
</gene>
<dbReference type="RefSeq" id="WP_245686842.1">
    <property type="nucleotide sequence ID" value="NZ_BJVZ01000008.1"/>
</dbReference>
<feature type="transmembrane region" description="Helical" evidence="1">
    <location>
        <begin position="158"/>
        <end position="179"/>
    </location>
</feature>
<dbReference type="EMBL" id="FNIG01000005">
    <property type="protein sequence ID" value="SDN48601.1"/>
    <property type="molecule type" value="Genomic_DNA"/>
</dbReference>
<keyword evidence="1" id="KW-0472">Membrane</keyword>
<feature type="transmembrane region" description="Helical" evidence="1">
    <location>
        <begin position="115"/>
        <end position="136"/>
    </location>
</feature>
<organism evidence="2 3">
    <name type="scientific">Tenuibacillus multivorans</name>
    <dbReference type="NCBI Taxonomy" id="237069"/>
    <lineage>
        <taxon>Bacteria</taxon>
        <taxon>Bacillati</taxon>
        <taxon>Bacillota</taxon>
        <taxon>Bacilli</taxon>
        <taxon>Bacillales</taxon>
        <taxon>Bacillaceae</taxon>
        <taxon>Tenuibacillus</taxon>
    </lineage>
</organism>
<protein>
    <recommendedName>
        <fullName evidence="4">Yip1 domain-containing protein</fullName>
    </recommendedName>
</protein>
<keyword evidence="3" id="KW-1185">Reference proteome</keyword>
<feature type="transmembrane region" description="Helical" evidence="1">
    <location>
        <begin position="71"/>
        <end position="94"/>
    </location>
</feature>
<feature type="transmembrane region" description="Helical" evidence="1">
    <location>
        <begin position="28"/>
        <end position="51"/>
    </location>
</feature>
<evidence type="ECO:0000256" key="1">
    <source>
        <dbReference type="SAM" id="Phobius"/>
    </source>
</evidence>
<sequence>MRNYLYRLFTDPDGQIYRIQKSEDIRNIWKASLVLFLVGISIYIWMAWLGMGTNPISRELSSTTLDIYNAYKLWFIIGRALFAILFVSIILYLTSYYFYLFTNIPYKKLVIMQQAVLVMMLFERLLWIPLFVYLGLDWYVSPLSLGIIASYITQYDWFLYFFGAITVIQIWIISFQSKYLSRLSSINKRKIWTIVIIWHLVSYIIVATLGYFDEQLLVRWFES</sequence>
<evidence type="ECO:0008006" key="4">
    <source>
        <dbReference type="Google" id="ProtNLM"/>
    </source>
</evidence>
<feature type="transmembrane region" description="Helical" evidence="1">
    <location>
        <begin position="191"/>
        <end position="212"/>
    </location>
</feature>
<name>A0A1H0BSQ6_9BACI</name>
<dbReference type="Proteomes" id="UP000199334">
    <property type="component" value="Unassembled WGS sequence"/>
</dbReference>
<accession>A0A1H0BSQ6</accession>
<evidence type="ECO:0000313" key="3">
    <source>
        <dbReference type="Proteomes" id="UP000199334"/>
    </source>
</evidence>
<dbReference type="AlphaFoldDB" id="A0A1H0BSQ6"/>
<reference evidence="2 3" key="1">
    <citation type="submission" date="2016-10" db="EMBL/GenBank/DDBJ databases">
        <authorList>
            <person name="de Groot N.N."/>
        </authorList>
    </citation>
    <scope>NUCLEOTIDE SEQUENCE [LARGE SCALE GENOMIC DNA]</scope>
    <source>
        <strain evidence="2 3">CGMCC 1.3442</strain>
    </source>
</reference>
<evidence type="ECO:0000313" key="2">
    <source>
        <dbReference type="EMBL" id="SDN48601.1"/>
    </source>
</evidence>
<keyword evidence="1" id="KW-1133">Transmembrane helix</keyword>
<proteinExistence type="predicted"/>